<evidence type="ECO:0000256" key="1">
    <source>
        <dbReference type="ARBA" id="ARBA00006607"/>
    </source>
</evidence>
<dbReference type="PANTHER" id="PTHR45633">
    <property type="entry name" value="60 KDA HEAT SHOCK PROTEIN, MITOCHONDRIAL"/>
    <property type="match status" value="1"/>
</dbReference>
<evidence type="ECO:0000256" key="2">
    <source>
        <dbReference type="ARBA" id="ARBA00022490"/>
    </source>
</evidence>
<dbReference type="EMBL" id="JBEPMC010000013">
    <property type="protein sequence ID" value="MET3582723.1"/>
    <property type="molecule type" value="Genomic_DNA"/>
</dbReference>
<dbReference type="SUPFAM" id="SSF48592">
    <property type="entry name" value="GroEL equatorial domain-like"/>
    <property type="match status" value="1"/>
</dbReference>
<dbReference type="InterPro" id="IPR027413">
    <property type="entry name" value="GROEL-like_equatorial_sf"/>
</dbReference>
<dbReference type="InterPro" id="IPR002423">
    <property type="entry name" value="Cpn60/GroEL/TCP-1"/>
</dbReference>
<comment type="similarity">
    <text evidence="1">Belongs to the chaperonin (HSP60) family.</text>
</comment>
<gene>
    <name evidence="4" type="ORF">ABID19_005785</name>
</gene>
<dbReference type="InterPro" id="IPR001844">
    <property type="entry name" value="Cpn60/GroEL"/>
</dbReference>
<organism evidence="4 5">
    <name type="scientific">Mesorhizobium robiniae</name>
    <dbReference type="NCBI Taxonomy" id="559315"/>
    <lineage>
        <taxon>Bacteria</taxon>
        <taxon>Pseudomonadati</taxon>
        <taxon>Pseudomonadota</taxon>
        <taxon>Alphaproteobacteria</taxon>
        <taxon>Hyphomicrobiales</taxon>
        <taxon>Phyllobacteriaceae</taxon>
        <taxon>Mesorhizobium</taxon>
    </lineage>
</organism>
<keyword evidence="2" id="KW-0963">Cytoplasm</keyword>
<accession>A0ABV2GWR8</accession>
<keyword evidence="3" id="KW-0143">Chaperone</keyword>
<evidence type="ECO:0000313" key="5">
    <source>
        <dbReference type="Proteomes" id="UP001549204"/>
    </source>
</evidence>
<comment type="caution">
    <text evidence="4">The sequence shown here is derived from an EMBL/GenBank/DDBJ whole genome shotgun (WGS) entry which is preliminary data.</text>
</comment>
<reference evidence="4 5" key="1">
    <citation type="submission" date="2024-06" db="EMBL/GenBank/DDBJ databases">
        <title>Genomic Encyclopedia of Type Strains, Phase IV (KMG-IV): sequencing the most valuable type-strain genomes for metagenomic binning, comparative biology and taxonomic classification.</title>
        <authorList>
            <person name="Goeker M."/>
        </authorList>
    </citation>
    <scope>NUCLEOTIDE SEQUENCE [LARGE SCALE GENOMIC DNA]</scope>
    <source>
        <strain evidence="4 5">DSM 100022</strain>
    </source>
</reference>
<name>A0ABV2GWR8_9HYPH</name>
<dbReference type="Pfam" id="PF00118">
    <property type="entry name" value="Cpn60_TCP1"/>
    <property type="match status" value="1"/>
</dbReference>
<sequence>MAAVYPGLRRRRALQAPARQIAANASAEASMVAGKILDNKDATLGYNAQTGAHGHMIAMDIVDLVKVVRTGLQDATSVASLLVTTEAMIAEAPKKDSLAGIRWKAVGLMSAQALRL</sequence>
<protein>
    <submittedName>
        <fullName evidence="4">Chaperonin GroEL (HSP60 family)</fullName>
    </submittedName>
</protein>
<proteinExistence type="inferred from homology"/>
<evidence type="ECO:0000313" key="4">
    <source>
        <dbReference type="EMBL" id="MET3582723.1"/>
    </source>
</evidence>
<keyword evidence="5" id="KW-1185">Reference proteome</keyword>
<dbReference type="Proteomes" id="UP001549204">
    <property type="component" value="Unassembled WGS sequence"/>
</dbReference>
<evidence type="ECO:0000256" key="3">
    <source>
        <dbReference type="ARBA" id="ARBA00023186"/>
    </source>
</evidence>
<dbReference type="Gene3D" id="1.10.560.10">
    <property type="entry name" value="GroEL-like equatorial domain"/>
    <property type="match status" value="1"/>
</dbReference>